<proteinExistence type="predicted"/>
<evidence type="ECO:0000313" key="2">
    <source>
        <dbReference type="Proteomes" id="UP001062846"/>
    </source>
</evidence>
<organism evidence="1 2">
    <name type="scientific">Rhododendron molle</name>
    <name type="common">Chinese azalea</name>
    <name type="synonym">Azalea mollis</name>
    <dbReference type="NCBI Taxonomy" id="49168"/>
    <lineage>
        <taxon>Eukaryota</taxon>
        <taxon>Viridiplantae</taxon>
        <taxon>Streptophyta</taxon>
        <taxon>Embryophyta</taxon>
        <taxon>Tracheophyta</taxon>
        <taxon>Spermatophyta</taxon>
        <taxon>Magnoliopsida</taxon>
        <taxon>eudicotyledons</taxon>
        <taxon>Gunneridae</taxon>
        <taxon>Pentapetalae</taxon>
        <taxon>asterids</taxon>
        <taxon>Ericales</taxon>
        <taxon>Ericaceae</taxon>
        <taxon>Ericoideae</taxon>
        <taxon>Rhodoreae</taxon>
        <taxon>Rhododendron</taxon>
    </lineage>
</organism>
<dbReference type="EMBL" id="CM046396">
    <property type="protein sequence ID" value="KAI8538542.1"/>
    <property type="molecule type" value="Genomic_DNA"/>
</dbReference>
<accession>A0ACC0MDH2</accession>
<keyword evidence="2" id="KW-1185">Reference proteome</keyword>
<reference evidence="1" key="1">
    <citation type="submission" date="2022-02" db="EMBL/GenBank/DDBJ databases">
        <title>Plant Genome Project.</title>
        <authorList>
            <person name="Zhang R.-G."/>
        </authorList>
    </citation>
    <scope>NUCLEOTIDE SEQUENCE</scope>
    <source>
        <strain evidence="1">AT1</strain>
    </source>
</reference>
<dbReference type="Proteomes" id="UP001062846">
    <property type="component" value="Chromosome 9"/>
</dbReference>
<name>A0ACC0MDH2_RHOML</name>
<sequence length="75" mass="8498">MNGATQEGEHKAMQEKDLFASKSSKLLMPLLFPLVYGVSNQEEMLATLMIFLFHFACNIAYRVDNDGDVRLMTIL</sequence>
<comment type="caution">
    <text evidence="1">The sequence shown here is derived from an EMBL/GenBank/DDBJ whole genome shotgun (WGS) entry which is preliminary data.</text>
</comment>
<gene>
    <name evidence="1" type="ORF">RHMOL_Rhmol09G0111700</name>
</gene>
<protein>
    <submittedName>
        <fullName evidence="1">Uncharacterized protein</fullName>
    </submittedName>
</protein>
<evidence type="ECO:0000313" key="1">
    <source>
        <dbReference type="EMBL" id="KAI8538542.1"/>
    </source>
</evidence>